<reference evidence="2 3" key="1">
    <citation type="journal article" date="2019" name="Int. J. Syst. Evol. Microbiol.">
        <title>The Global Catalogue of Microorganisms (GCM) 10K type strain sequencing project: providing services to taxonomists for standard genome sequencing and annotation.</title>
        <authorList>
            <consortium name="The Broad Institute Genomics Platform"/>
            <consortium name="The Broad Institute Genome Sequencing Center for Infectious Disease"/>
            <person name="Wu L."/>
            <person name="Ma J."/>
        </authorList>
    </citation>
    <scope>NUCLEOTIDE SEQUENCE [LARGE SCALE GENOMIC DNA]</scope>
    <source>
        <strain evidence="2 3">JCM 12762</strain>
    </source>
</reference>
<evidence type="ECO:0000313" key="2">
    <source>
        <dbReference type="EMBL" id="GAA1218491.1"/>
    </source>
</evidence>
<dbReference type="SUPFAM" id="SSF53756">
    <property type="entry name" value="UDP-Glycosyltransferase/glycogen phosphorylase"/>
    <property type="match status" value="1"/>
</dbReference>
<dbReference type="Pfam" id="PF13692">
    <property type="entry name" value="Glyco_trans_1_4"/>
    <property type="match status" value="1"/>
</dbReference>
<dbReference type="Proteomes" id="UP001500943">
    <property type="component" value="Unassembled WGS sequence"/>
</dbReference>
<organism evidence="2 3">
    <name type="scientific">Rhodoglobus aureus</name>
    <dbReference type="NCBI Taxonomy" id="191497"/>
    <lineage>
        <taxon>Bacteria</taxon>
        <taxon>Bacillati</taxon>
        <taxon>Actinomycetota</taxon>
        <taxon>Actinomycetes</taxon>
        <taxon>Micrococcales</taxon>
        <taxon>Microbacteriaceae</taxon>
        <taxon>Rhodoglobus</taxon>
    </lineage>
</organism>
<name>A0ABN1VP30_9MICO</name>
<dbReference type="PANTHER" id="PTHR45947">
    <property type="entry name" value="SULFOQUINOVOSYL TRANSFERASE SQD2"/>
    <property type="match status" value="1"/>
</dbReference>
<gene>
    <name evidence="2" type="ORF">GCM10009655_17420</name>
</gene>
<protein>
    <recommendedName>
        <fullName evidence="1">D-inositol 3-phosphate glycosyltransferase</fullName>
    </recommendedName>
</protein>
<dbReference type="EMBL" id="BAAAKW010000030">
    <property type="protein sequence ID" value="GAA1218491.1"/>
    <property type="molecule type" value="Genomic_DNA"/>
</dbReference>
<dbReference type="InterPro" id="IPR050194">
    <property type="entry name" value="Glycosyltransferase_grp1"/>
</dbReference>
<accession>A0ABN1VP30</accession>
<comment type="caution">
    <text evidence="2">The sequence shown here is derived from an EMBL/GenBank/DDBJ whole genome shotgun (WGS) entry which is preliminary data.</text>
</comment>
<keyword evidence="3" id="KW-1185">Reference proteome</keyword>
<proteinExistence type="predicted"/>
<dbReference type="Gene3D" id="3.40.50.2000">
    <property type="entry name" value="Glycogen Phosphorylase B"/>
    <property type="match status" value="2"/>
</dbReference>
<evidence type="ECO:0000256" key="1">
    <source>
        <dbReference type="ARBA" id="ARBA00021292"/>
    </source>
</evidence>
<sequence length="350" mass="36988">MHIAHVTNFYSVPALSPSSAVRARGIAYRAAGHEFSVIVPGTVASVAGTEYGTLVTVPARGAAIRRGFVRIPLAIRRALDRLVPDRIEVADRLSFRQLGAWARENHVPAVLFADDVPADWATDAALKNYDRVVCGIDGATLSPVRSDAGIIVTMQPGVDLEIFTPLRHNSALRDTSGADLIAVCAAPLTATGSVSIAIDAIRKLTEDGTDVHLVVLGDGPLRYRLERSAHGLPVQFLRASNLSLAERAEVFATADFALVTAGGSVGHAVALEALASGTPVIVSGSIRSRIEFRSGGGVTTAADPAHIVNAVSKLSEVSVESRRRAARETALRFDAMPLSRAMIELHDSLN</sequence>
<evidence type="ECO:0000313" key="3">
    <source>
        <dbReference type="Proteomes" id="UP001500943"/>
    </source>
</evidence>
<dbReference type="PANTHER" id="PTHR45947:SF3">
    <property type="entry name" value="SULFOQUINOVOSYL TRANSFERASE SQD2"/>
    <property type="match status" value="1"/>
</dbReference>